<dbReference type="SUPFAM" id="SSF53639">
    <property type="entry name" value="AraD/HMP-PK domain-like"/>
    <property type="match status" value="1"/>
</dbReference>
<dbReference type="GO" id="GO:0051015">
    <property type="term" value="F:actin filament binding"/>
    <property type="evidence" value="ECO:0007669"/>
    <property type="project" value="TreeGrafter"/>
</dbReference>
<sequence length="297" mass="32416">MSHTTIVTTDKVDEQKSPNLSQTVSHGISVIQAFCQGTSVLSGIPVFTEIDKKRRWILEHMAGAFRIFARKGFSEGLAGHISVRDPEFPNAFWTNPIGRHFGLMKVSDMVLLNERGEPIGGNTKYPANAAGFQIHGQIHAAYPRINAACHAHSINGRAWSSFGRPLEMLNQDVCNFFGDALGVYNECAGVVLDPREGARIAASLGPKGKGLILRNHGLLTVGQTVDEAAYLFTLLEASCEAQLKTEAAAANGLQKIILDDETAAFTFQMTSDPESHYCEFQPDYEYELEATGGTFLH</sequence>
<evidence type="ECO:0000313" key="2">
    <source>
        <dbReference type="EMBL" id="KAJ5316475.1"/>
    </source>
</evidence>
<dbReference type="PANTHER" id="PTHR10672">
    <property type="entry name" value="ADDUCIN"/>
    <property type="match status" value="1"/>
</dbReference>
<dbReference type="GO" id="GO:0005856">
    <property type="term" value="C:cytoskeleton"/>
    <property type="evidence" value="ECO:0007669"/>
    <property type="project" value="TreeGrafter"/>
</dbReference>
<dbReference type="InterPro" id="IPR036409">
    <property type="entry name" value="Aldolase_II/adducin_N_sf"/>
</dbReference>
<dbReference type="FunFam" id="3.40.225.10:FF:000009">
    <property type="entry name" value="Class II aldolase/adducin N-terminal"/>
    <property type="match status" value="1"/>
</dbReference>
<evidence type="ECO:0000313" key="3">
    <source>
        <dbReference type="Proteomes" id="UP001147746"/>
    </source>
</evidence>
<dbReference type="EMBL" id="JAPZBO010000005">
    <property type="protein sequence ID" value="KAJ5316475.1"/>
    <property type="molecule type" value="Genomic_DNA"/>
</dbReference>
<dbReference type="Gene3D" id="3.40.225.10">
    <property type="entry name" value="Class II aldolase/adducin N-terminal domain"/>
    <property type="match status" value="1"/>
</dbReference>
<accession>A0A9W9U6U6</accession>
<reference evidence="2" key="2">
    <citation type="journal article" date="2023" name="IMA Fungus">
        <title>Comparative genomic study of the Penicillium genus elucidates a diverse pangenome and 15 lateral gene transfer events.</title>
        <authorList>
            <person name="Petersen C."/>
            <person name="Sorensen T."/>
            <person name="Nielsen M.R."/>
            <person name="Sondergaard T.E."/>
            <person name="Sorensen J.L."/>
            <person name="Fitzpatrick D.A."/>
            <person name="Frisvad J.C."/>
            <person name="Nielsen K.L."/>
        </authorList>
    </citation>
    <scope>NUCLEOTIDE SEQUENCE</scope>
    <source>
        <strain evidence="2">IBT 21472</strain>
    </source>
</reference>
<dbReference type="AlphaFoldDB" id="A0A9W9U6U6"/>
<proteinExistence type="predicted"/>
<dbReference type="PANTHER" id="PTHR10672:SF25">
    <property type="entry name" value="MEIOTICALLY UP-REGULATED GENE 14 PROTEIN"/>
    <property type="match status" value="1"/>
</dbReference>
<comment type="caution">
    <text evidence="2">The sequence shown here is derived from an EMBL/GenBank/DDBJ whole genome shotgun (WGS) entry which is preliminary data.</text>
</comment>
<name>A0A9W9U6U6_9EURO</name>
<keyword evidence="3" id="KW-1185">Reference proteome</keyword>
<protein>
    <recommendedName>
        <fullName evidence="1">Class II aldolase/adducin N-terminal domain-containing protein</fullName>
    </recommendedName>
</protein>
<evidence type="ECO:0000259" key="1">
    <source>
        <dbReference type="SMART" id="SM01007"/>
    </source>
</evidence>
<dbReference type="SMART" id="SM01007">
    <property type="entry name" value="Aldolase_II"/>
    <property type="match status" value="1"/>
</dbReference>
<reference evidence="2" key="1">
    <citation type="submission" date="2022-12" db="EMBL/GenBank/DDBJ databases">
        <authorList>
            <person name="Petersen C."/>
        </authorList>
    </citation>
    <scope>NUCLEOTIDE SEQUENCE</scope>
    <source>
        <strain evidence="2">IBT 21472</strain>
    </source>
</reference>
<dbReference type="NCBIfam" id="NF004855">
    <property type="entry name" value="PRK06208.1"/>
    <property type="match status" value="1"/>
</dbReference>
<gene>
    <name evidence="2" type="ORF">N7476_006782</name>
</gene>
<dbReference type="Pfam" id="PF00596">
    <property type="entry name" value="Aldolase_II"/>
    <property type="match status" value="1"/>
</dbReference>
<dbReference type="InterPro" id="IPR001303">
    <property type="entry name" value="Aldolase_II/adducin_N"/>
</dbReference>
<feature type="domain" description="Class II aldolase/adducin N-terminal" evidence="1">
    <location>
        <begin position="59"/>
        <end position="243"/>
    </location>
</feature>
<organism evidence="2 3">
    <name type="scientific">Penicillium atrosanguineum</name>
    <dbReference type="NCBI Taxonomy" id="1132637"/>
    <lineage>
        <taxon>Eukaryota</taxon>
        <taxon>Fungi</taxon>
        <taxon>Dikarya</taxon>
        <taxon>Ascomycota</taxon>
        <taxon>Pezizomycotina</taxon>
        <taxon>Eurotiomycetes</taxon>
        <taxon>Eurotiomycetidae</taxon>
        <taxon>Eurotiales</taxon>
        <taxon>Aspergillaceae</taxon>
        <taxon>Penicillium</taxon>
    </lineage>
</organism>
<dbReference type="Proteomes" id="UP001147746">
    <property type="component" value="Unassembled WGS sequence"/>
</dbReference>
<dbReference type="InterPro" id="IPR051017">
    <property type="entry name" value="Aldolase-II_Adducin_sf"/>
</dbReference>